<organism evidence="1 2">
    <name type="scientific">Halobacteriovorax vibrionivorans</name>
    <dbReference type="NCBI Taxonomy" id="2152716"/>
    <lineage>
        <taxon>Bacteria</taxon>
        <taxon>Pseudomonadati</taxon>
        <taxon>Bdellovibrionota</taxon>
        <taxon>Bacteriovoracia</taxon>
        <taxon>Bacteriovoracales</taxon>
        <taxon>Halobacteriovoraceae</taxon>
        <taxon>Halobacteriovorax</taxon>
    </lineage>
</organism>
<accession>A0ABY0ICS1</accession>
<comment type="caution">
    <text evidence="1">The sequence shown here is derived from an EMBL/GenBank/DDBJ whole genome shotgun (WGS) entry which is preliminary data.</text>
</comment>
<evidence type="ECO:0000313" key="1">
    <source>
        <dbReference type="EMBL" id="RZF20751.1"/>
    </source>
</evidence>
<dbReference type="RefSeq" id="WP_115362887.1">
    <property type="nucleotide sequence ID" value="NZ_QDKL01000003.1"/>
</dbReference>
<dbReference type="Proteomes" id="UP000443582">
    <property type="component" value="Unassembled WGS sequence"/>
</dbReference>
<name>A0ABY0ICS1_9BACT</name>
<evidence type="ECO:0000313" key="2">
    <source>
        <dbReference type="Proteomes" id="UP000443582"/>
    </source>
</evidence>
<keyword evidence="2" id="KW-1185">Reference proteome</keyword>
<dbReference type="EMBL" id="QDKL01000003">
    <property type="protein sequence ID" value="RZF20751.1"/>
    <property type="molecule type" value="Genomic_DNA"/>
</dbReference>
<protein>
    <submittedName>
        <fullName evidence="1">Uncharacterized protein</fullName>
    </submittedName>
</protein>
<proteinExistence type="predicted"/>
<sequence length="110" mass="12504">MTDSKDNKKEYHKEGLLGDTIKKVVSIGIGAAFMTEEAVKKVIDDLPLPNDVVNGLLANAKKSKQDFIDSVQEELRHYLKNVDPKTLLESILDDYEVVVRFKKRDDKKTK</sequence>
<gene>
    <name evidence="1" type="ORF">DAY19_12255</name>
</gene>
<reference evidence="2" key="1">
    <citation type="journal article" date="2019" name="Int. J. Syst. Evol. Microbiol.">
        <title>Halobacteriovorax valvorus sp. nov., a novel prokaryotic predator isolated from coastal seawater of China.</title>
        <authorList>
            <person name="Chen M.-X."/>
        </authorList>
    </citation>
    <scope>NUCLEOTIDE SEQUENCE [LARGE SCALE GENOMIC DNA]</scope>
    <source>
        <strain evidence="2">BL9</strain>
    </source>
</reference>